<gene>
    <name evidence="10" type="ORF">N864_10315</name>
</gene>
<dbReference type="Pfam" id="PF00294">
    <property type="entry name" value="PfkB"/>
    <property type="match status" value="1"/>
</dbReference>
<dbReference type="GO" id="GO:0009244">
    <property type="term" value="P:lipopolysaccharide core region biosynthetic process"/>
    <property type="evidence" value="ECO:0007669"/>
    <property type="project" value="UniProtKB-UniPathway"/>
</dbReference>
<evidence type="ECO:0000313" key="10">
    <source>
        <dbReference type="EMBL" id="EWT04729.1"/>
    </source>
</evidence>
<evidence type="ECO:0000259" key="9">
    <source>
        <dbReference type="Pfam" id="PF01467"/>
    </source>
</evidence>
<dbReference type="InterPro" id="IPR011611">
    <property type="entry name" value="PfkB_dom"/>
</dbReference>
<evidence type="ECO:0000256" key="5">
    <source>
        <dbReference type="ARBA" id="ARBA00023268"/>
    </source>
</evidence>
<reference evidence="11" key="1">
    <citation type="submission" date="2013-08" db="EMBL/GenBank/DDBJ databases">
        <title>Intrasporangium oryzae NRRL B-24470.</title>
        <authorList>
            <person name="Liu H."/>
            <person name="Wang G."/>
        </authorList>
    </citation>
    <scope>NUCLEOTIDE SEQUENCE [LARGE SCALE GENOMIC DNA]</scope>
    <source>
        <strain evidence="11">Q5-1</strain>
    </source>
</reference>
<dbReference type="Gene3D" id="3.40.1190.20">
    <property type="match status" value="1"/>
</dbReference>
<dbReference type="AlphaFoldDB" id="W9GLF5"/>
<dbReference type="PANTHER" id="PTHR43793">
    <property type="entry name" value="FAD SYNTHASE"/>
    <property type="match status" value="1"/>
</dbReference>
<keyword evidence="5" id="KW-0511">Multifunctional enzyme</keyword>
<protein>
    <submittedName>
        <fullName evidence="10">D-beta-D-heptose 1-phosphate adenosyltransferase</fullName>
    </submittedName>
</protein>
<feature type="region of interest" description="Disordered" evidence="7">
    <location>
        <begin position="284"/>
        <end position="316"/>
    </location>
</feature>
<dbReference type="Proteomes" id="UP000019494">
    <property type="component" value="Unassembled WGS sequence"/>
</dbReference>
<proteinExistence type="predicted"/>
<keyword evidence="3" id="KW-0548">Nucleotidyltransferase</keyword>
<dbReference type="Gene3D" id="3.40.50.620">
    <property type="entry name" value="HUPs"/>
    <property type="match status" value="1"/>
</dbReference>
<keyword evidence="2 10" id="KW-0808">Transferase</keyword>
<evidence type="ECO:0000256" key="6">
    <source>
        <dbReference type="ARBA" id="ARBA00023277"/>
    </source>
</evidence>
<sequence length="461" mass="47589">MVVGDVMLDREVDGTVERFCPDAPAPVLDVSMVRQGPGGAGLATRLCAAPDVEVTWIGPLAADDDGAAIQRELAAAGITTIALGHEGATRRKTRVRSGGHVLVRLDEGGPGRPTGPVPRAALEAIAAADVVLASCYGAGTTAQPELRRALERRAEHRPVVWDPHPRGGPPVPGCLLVSPNLSEARTAAGRPDDPGDLVAPAVRDLWAAQHAAVTGGAHGAWLAVGDDVIYTPVESVGDGDPCGAGDRFAAAATTAIARGATVPEAITLAVARASEWVASGGAWEFRRSAHTGPAPERDGTTPGPHGPSDTEAQRHTAKEVVERVRGRGGTVVATGGCFDVLHAGHLQSLQAARRLGDALVVLLNSDASVRRLKGAGRPVQTAEDRARLLLGLECVDAVAVFDEDDPSTVLGELRPDVWAKGGDYAGVPLTESELVRGWGGRVVLLPYLEGRSTTALLSDAG</sequence>
<dbReference type="PATRIC" id="fig|584657.3.peg.3396"/>
<dbReference type="InterPro" id="IPR050385">
    <property type="entry name" value="Archaeal_FAD_synthase"/>
</dbReference>
<name>W9GLF5_9MICO</name>
<evidence type="ECO:0000256" key="7">
    <source>
        <dbReference type="SAM" id="MobiDB-lite"/>
    </source>
</evidence>
<feature type="domain" description="Cytidyltransferase-like" evidence="9">
    <location>
        <begin position="334"/>
        <end position="424"/>
    </location>
</feature>
<evidence type="ECO:0000256" key="4">
    <source>
        <dbReference type="ARBA" id="ARBA00022777"/>
    </source>
</evidence>
<dbReference type="InterPro" id="IPR014729">
    <property type="entry name" value="Rossmann-like_a/b/a_fold"/>
</dbReference>
<evidence type="ECO:0000256" key="2">
    <source>
        <dbReference type="ARBA" id="ARBA00022679"/>
    </source>
</evidence>
<comment type="pathway">
    <text evidence="1">Bacterial outer membrane biogenesis; LPS core biosynthesis.</text>
</comment>
<comment type="caution">
    <text evidence="10">The sequence shown here is derived from an EMBL/GenBank/DDBJ whole genome shotgun (WGS) entry which is preliminary data.</text>
</comment>
<accession>W9GLF5</accession>
<evidence type="ECO:0000313" key="11">
    <source>
        <dbReference type="Proteomes" id="UP000019494"/>
    </source>
</evidence>
<dbReference type="UniPathway" id="UPA00958"/>
<evidence type="ECO:0000256" key="1">
    <source>
        <dbReference type="ARBA" id="ARBA00004713"/>
    </source>
</evidence>
<evidence type="ECO:0000259" key="8">
    <source>
        <dbReference type="Pfam" id="PF00294"/>
    </source>
</evidence>
<keyword evidence="4" id="KW-0418">Kinase</keyword>
<dbReference type="InterPro" id="IPR002173">
    <property type="entry name" value="Carboh/pur_kinase_PfkB_CS"/>
</dbReference>
<dbReference type="InterPro" id="IPR004821">
    <property type="entry name" value="Cyt_trans-like"/>
</dbReference>
<dbReference type="InterPro" id="IPR029056">
    <property type="entry name" value="Ribokinase-like"/>
</dbReference>
<dbReference type="EMBL" id="AWQS01000196">
    <property type="protein sequence ID" value="EWT04729.1"/>
    <property type="molecule type" value="Genomic_DNA"/>
</dbReference>
<dbReference type="SUPFAM" id="SSF53613">
    <property type="entry name" value="Ribokinase-like"/>
    <property type="match status" value="1"/>
</dbReference>
<dbReference type="Pfam" id="PF01467">
    <property type="entry name" value="CTP_transf_like"/>
    <property type="match status" value="1"/>
</dbReference>
<dbReference type="PANTHER" id="PTHR43793:SF2">
    <property type="entry name" value="BIFUNCTIONAL PROTEIN HLDE"/>
    <property type="match status" value="1"/>
</dbReference>
<evidence type="ECO:0000256" key="3">
    <source>
        <dbReference type="ARBA" id="ARBA00022695"/>
    </source>
</evidence>
<feature type="domain" description="Carbohydrate kinase PfkB" evidence="8">
    <location>
        <begin position="1"/>
        <end position="282"/>
    </location>
</feature>
<dbReference type="NCBIfam" id="TIGR00125">
    <property type="entry name" value="cyt_tran_rel"/>
    <property type="match status" value="1"/>
</dbReference>
<dbReference type="PROSITE" id="PS00584">
    <property type="entry name" value="PFKB_KINASES_2"/>
    <property type="match status" value="1"/>
</dbReference>
<dbReference type="SUPFAM" id="SSF52374">
    <property type="entry name" value="Nucleotidylyl transferase"/>
    <property type="match status" value="1"/>
</dbReference>
<dbReference type="GO" id="GO:0016779">
    <property type="term" value="F:nucleotidyltransferase activity"/>
    <property type="evidence" value="ECO:0007669"/>
    <property type="project" value="UniProtKB-KW"/>
</dbReference>
<keyword evidence="6" id="KW-0119">Carbohydrate metabolism</keyword>
<keyword evidence="11" id="KW-1185">Reference proteome</keyword>
<organism evidence="10 11">
    <name type="scientific">Intrasporangium chromatireducens Q5-1</name>
    <dbReference type="NCBI Taxonomy" id="584657"/>
    <lineage>
        <taxon>Bacteria</taxon>
        <taxon>Bacillati</taxon>
        <taxon>Actinomycetota</taxon>
        <taxon>Actinomycetes</taxon>
        <taxon>Micrococcales</taxon>
        <taxon>Intrasporangiaceae</taxon>
        <taxon>Intrasporangium</taxon>
    </lineage>
</organism>
<dbReference type="GO" id="GO:0016301">
    <property type="term" value="F:kinase activity"/>
    <property type="evidence" value="ECO:0007669"/>
    <property type="project" value="UniProtKB-KW"/>
</dbReference>